<dbReference type="InterPro" id="IPR023485">
    <property type="entry name" value="Ptyr_pPase"/>
</dbReference>
<dbReference type="InterPro" id="IPR017867">
    <property type="entry name" value="Tyr_phospatase_low_mol_wt"/>
</dbReference>
<evidence type="ECO:0000313" key="8">
    <source>
        <dbReference type="EMBL" id="AHG90850.1"/>
    </source>
</evidence>
<evidence type="ECO:0000256" key="6">
    <source>
        <dbReference type="PIRSR" id="PIRSR617867-1"/>
    </source>
</evidence>
<dbReference type="EMBL" id="CP007128">
    <property type="protein sequence ID" value="AHG90850.1"/>
    <property type="molecule type" value="Genomic_DNA"/>
</dbReference>
<evidence type="ECO:0000313" key="9">
    <source>
        <dbReference type="Proteomes" id="UP000019151"/>
    </source>
</evidence>
<dbReference type="PANTHER" id="PTHR11717:SF31">
    <property type="entry name" value="LOW MOLECULAR WEIGHT PROTEIN-TYROSINE-PHOSPHATASE ETP-RELATED"/>
    <property type="match status" value="1"/>
</dbReference>
<dbReference type="HOGENOM" id="CLU_071415_1_2_0"/>
<protein>
    <recommendedName>
        <fullName evidence="2">protein-tyrosine-phosphatase</fullName>
        <ecNumber evidence="2">3.1.3.48</ecNumber>
    </recommendedName>
</protein>
<dbReference type="PATRIC" id="fig|861299.3.peg.3365"/>
<evidence type="ECO:0000256" key="1">
    <source>
        <dbReference type="ARBA" id="ARBA00011063"/>
    </source>
</evidence>
<evidence type="ECO:0000256" key="3">
    <source>
        <dbReference type="ARBA" id="ARBA00022801"/>
    </source>
</evidence>
<dbReference type="InParanoid" id="W0RKK3"/>
<dbReference type="InterPro" id="IPR050438">
    <property type="entry name" value="LMW_PTPase"/>
</dbReference>
<proteinExistence type="inferred from homology"/>
<dbReference type="GO" id="GO:0004725">
    <property type="term" value="F:protein tyrosine phosphatase activity"/>
    <property type="evidence" value="ECO:0007669"/>
    <property type="project" value="UniProtKB-EC"/>
</dbReference>
<dbReference type="SMART" id="SM00226">
    <property type="entry name" value="LMWPc"/>
    <property type="match status" value="1"/>
</dbReference>
<keyword evidence="9" id="KW-1185">Reference proteome</keyword>
<reference evidence="8 9" key="1">
    <citation type="journal article" date="2014" name="Genome Announc.">
        <title>Genome Sequence and Methylome of Soil Bacterium Gemmatirosa kalamazoonensis KBS708T, a Member of the Rarely Cultivated Gemmatimonadetes Phylum.</title>
        <authorList>
            <person name="Debruyn J.M."/>
            <person name="Radosevich M."/>
            <person name="Wommack K.E."/>
            <person name="Polson S.W."/>
            <person name="Hauser L.J."/>
            <person name="Fawaz M.N."/>
            <person name="Korlach J."/>
            <person name="Tsai Y.C."/>
        </authorList>
    </citation>
    <scope>NUCLEOTIDE SEQUENCE [LARGE SCALE GENOMIC DNA]</scope>
    <source>
        <strain evidence="8 9">KBS708</strain>
    </source>
</reference>
<dbReference type="EC" id="3.1.3.48" evidence="2"/>
<evidence type="ECO:0000259" key="7">
    <source>
        <dbReference type="SMART" id="SM00226"/>
    </source>
</evidence>
<dbReference type="STRING" id="861299.J421_3313"/>
<feature type="active site" description="Nucleophile" evidence="6">
    <location>
        <position position="13"/>
    </location>
</feature>
<gene>
    <name evidence="8" type="ORF">J421_3313</name>
</gene>
<dbReference type="RefSeq" id="WP_025412316.1">
    <property type="nucleotide sequence ID" value="NZ_CP007128.1"/>
</dbReference>
<keyword evidence="4" id="KW-0904">Protein phosphatase</keyword>
<dbReference type="eggNOG" id="COG0394">
    <property type="taxonomic scope" value="Bacteria"/>
</dbReference>
<evidence type="ECO:0000256" key="5">
    <source>
        <dbReference type="ARBA" id="ARBA00051722"/>
    </source>
</evidence>
<dbReference type="OrthoDB" id="9784339at2"/>
<dbReference type="Gene3D" id="3.40.50.2300">
    <property type="match status" value="1"/>
</dbReference>
<evidence type="ECO:0000256" key="4">
    <source>
        <dbReference type="ARBA" id="ARBA00022912"/>
    </source>
</evidence>
<dbReference type="Pfam" id="PF01451">
    <property type="entry name" value="LMWPc"/>
    <property type="match status" value="1"/>
</dbReference>
<dbReference type="KEGG" id="gba:J421_3313"/>
<dbReference type="FunCoup" id="W0RKK3">
    <property type="interactions" value="1"/>
</dbReference>
<evidence type="ECO:0000256" key="2">
    <source>
        <dbReference type="ARBA" id="ARBA00013064"/>
    </source>
</evidence>
<feature type="active site" description="Nucleophile" evidence="6">
    <location>
        <position position="7"/>
    </location>
</feature>
<dbReference type="SUPFAM" id="SSF52788">
    <property type="entry name" value="Phosphotyrosine protein phosphatases I"/>
    <property type="match status" value="1"/>
</dbReference>
<dbReference type="CDD" id="cd16344">
    <property type="entry name" value="LMWPAP"/>
    <property type="match status" value="1"/>
</dbReference>
<dbReference type="Proteomes" id="UP000019151">
    <property type="component" value="Chromosome"/>
</dbReference>
<dbReference type="PANTHER" id="PTHR11717">
    <property type="entry name" value="LOW MOLECULAR WEIGHT PROTEIN TYROSINE PHOSPHATASE"/>
    <property type="match status" value="1"/>
</dbReference>
<sequence>MRMLFVCTGNTCRSPMAEAIARQVAEERGLADVVVASAGTGAYEGATASDGALLVGMERGTDLGAHRSQPLTRELVADAEIVLAMSPQHLQRVRELGGEGKAFLLTDFASYGASARAVSDPFGGDLETYRATYEELEREIRRAFDRLVPQSASGGPQAE</sequence>
<comment type="similarity">
    <text evidence="1">Belongs to the low molecular weight phosphotyrosine protein phosphatase family.</text>
</comment>
<accession>W0RKK3</accession>
<keyword evidence="3" id="KW-0378">Hydrolase</keyword>
<feature type="active site" description="Proton donor" evidence="6">
    <location>
        <position position="120"/>
    </location>
</feature>
<organism evidence="8 9">
    <name type="scientific">Gemmatirosa kalamazoonensis</name>
    <dbReference type="NCBI Taxonomy" id="861299"/>
    <lineage>
        <taxon>Bacteria</taxon>
        <taxon>Pseudomonadati</taxon>
        <taxon>Gemmatimonadota</taxon>
        <taxon>Gemmatimonadia</taxon>
        <taxon>Gemmatimonadales</taxon>
        <taxon>Gemmatimonadaceae</taxon>
        <taxon>Gemmatirosa</taxon>
    </lineage>
</organism>
<name>W0RKK3_9BACT</name>
<feature type="domain" description="Phosphotyrosine protein phosphatase I" evidence="7">
    <location>
        <begin position="1"/>
        <end position="146"/>
    </location>
</feature>
<dbReference type="InterPro" id="IPR036196">
    <property type="entry name" value="Ptyr_pPase_sf"/>
</dbReference>
<dbReference type="PRINTS" id="PR00719">
    <property type="entry name" value="LMWPTPASE"/>
</dbReference>
<comment type="catalytic activity">
    <reaction evidence="5">
        <text>O-phospho-L-tyrosyl-[protein] + H2O = L-tyrosyl-[protein] + phosphate</text>
        <dbReference type="Rhea" id="RHEA:10684"/>
        <dbReference type="Rhea" id="RHEA-COMP:10136"/>
        <dbReference type="Rhea" id="RHEA-COMP:20101"/>
        <dbReference type="ChEBI" id="CHEBI:15377"/>
        <dbReference type="ChEBI" id="CHEBI:43474"/>
        <dbReference type="ChEBI" id="CHEBI:46858"/>
        <dbReference type="ChEBI" id="CHEBI:61978"/>
        <dbReference type="EC" id="3.1.3.48"/>
    </reaction>
</comment>
<dbReference type="AlphaFoldDB" id="W0RKK3"/>